<keyword evidence="2" id="KW-0677">Repeat</keyword>
<feature type="transmembrane region" description="Helical" evidence="4">
    <location>
        <begin position="98"/>
        <end position="123"/>
    </location>
</feature>
<dbReference type="PANTHER" id="PTHR39767:SF2">
    <property type="entry name" value="CHROMOSOME UNDETERMINED SCAFFOLD_1, WHOLE GENOME SHOTGUN SEQUENCE"/>
    <property type="match status" value="1"/>
</dbReference>
<dbReference type="EMBL" id="CAJJDM010000199">
    <property type="protein sequence ID" value="CAD8117155.1"/>
    <property type="molecule type" value="Genomic_DNA"/>
</dbReference>
<dbReference type="AlphaFoldDB" id="A0A8S1QQQ8"/>
<evidence type="ECO:0000256" key="4">
    <source>
        <dbReference type="SAM" id="Phobius"/>
    </source>
</evidence>
<keyword evidence="3" id="KW-1015">Disulfide bond</keyword>
<evidence type="ECO:0000313" key="6">
    <source>
        <dbReference type="Proteomes" id="UP000688137"/>
    </source>
</evidence>
<reference evidence="5" key="1">
    <citation type="submission" date="2021-01" db="EMBL/GenBank/DDBJ databases">
        <authorList>
            <consortium name="Genoscope - CEA"/>
            <person name="William W."/>
        </authorList>
    </citation>
    <scope>NUCLEOTIDE SEQUENCE</scope>
</reference>
<dbReference type="Proteomes" id="UP000688137">
    <property type="component" value="Unassembled WGS sequence"/>
</dbReference>
<protein>
    <recommendedName>
        <fullName evidence="7">Transmembrane protein</fullName>
    </recommendedName>
</protein>
<keyword evidence="6" id="KW-1185">Reference proteome</keyword>
<organism evidence="5 6">
    <name type="scientific">Paramecium primaurelia</name>
    <dbReference type="NCBI Taxonomy" id="5886"/>
    <lineage>
        <taxon>Eukaryota</taxon>
        <taxon>Sar</taxon>
        <taxon>Alveolata</taxon>
        <taxon>Ciliophora</taxon>
        <taxon>Intramacronucleata</taxon>
        <taxon>Oligohymenophorea</taxon>
        <taxon>Peniculida</taxon>
        <taxon>Parameciidae</taxon>
        <taxon>Paramecium</taxon>
    </lineage>
</organism>
<sequence length="315" mass="36825">MMEMMSLMMDVINANFNENYYVKSAYKADVPSVLTETTFKIKFVQVHVEMEQFLHLNNAMMVTMLQEMVVPNALLIQQTLDGLTQQSNNCKNIFGDGIIVSAPILIFLNIVMMIISHMIMMVAHRLVSLNAKNHQYLKLVYPIYVFNCVDVYLLKSRLHRCECRESCLKYDLSEGNGCLKCKIGYELRDKQYFTICGDQTVTPDEQCDDGNLIFDDGCHLCQYNCQDTCALCFKGICLKYFSNYLLILKRCIKINYEDNIRSQIDFNFPYQSYDNQEWQSINFVNTIIIQKPSLDNNQDYKQKRLCNKWNKQIIK</sequence>
<gene>
    <name evidence="5" type="ORF">PPRIM_AZ9-3.1.T1900004</name>
</gene>
<accession>A0A8S1QQQ8</accession>
<comment type="caution">
    <text evidence="5">The sequence shown here is derived from an EMBL/GenBank/DDBJ whole genome shotgun (WGS) entry which is preliminary data.</text>
</comment>
<evidence type="ECO:0008006" key="7">
    <source>
        <dbReference type="Google" id="ProtNLM"/>
    </source>
</evidence>
<evidence type="ECO:0000256" key="3">
    <source>
        <dbReference type="ARBA" id="ARBA00023157"/>
    </source>
</evidence>
<evidence type="ECO:0000313" key="5">
    <source>
        <dbReference type="EMBL" id="CAD8117155.1"/>
    </source>
</evidence>
<dbReference type="NCBIfam" id="TIGR02232">
    <property type="entry name" value="myxo_disulf_rpt"/>
    <property type="match status" value="1"/>
</dbReference>
<evidence type="ECO:0000256" key="2">
    <source>
        <dbReference type="ARBA" id="ARBA00022737"/>
    </source>
</evidence>
<keyword evidence="1" id="KW-0732">Signal</keyword>
<keyword evidence="4" id="KW-1133">Transmembrane helix</keyword>
<dbReference type="Pfam" id="PF13948">
    <property type="entry name" value="DUF4215"/>
    <property type="match status" value="1"/>
</dbReference>
<dbReference type="InterPro" id="IPR011936">
    <property type="entry name" value="Myxo_disulph_rpt"/>
</dbReference>
<proteinExistence type="predicted"/>
<evidence type="ECO:0000256" key="1">
    <source>
        <dbReference type="ARBA" id="ARBA00022729"/>
    </source>
</evidence>
<keyword evidence="4" id="KW-0472">Membrane</keyword>
<keyword evidence="4" id="KW-0812">Transmembrane</keyword>
<dbReference type="PANTHER" id="PTHR39767">
    <property type="entry name" value="CALCIUM/CALMODULIN-BINDING MEMBRANE PROTEIN PCM4-RELATED"/>
    <property type="match status" value="1"/>
</dbReference>
<name>A0A8S1QQQ8_PARPR</name>